<dbReference type="AlphaFoldDB" id="A0A314ZGA3"/>
<protein>
    <submittedName>
        <fullName evidence="2">Uncharacterized protein</fullName>
    </submittedName>
</protein>
<sequence>MGCSHCGGFNSTYNEIPHTDEGLRPQSGVDMPRSYKIGDDDKDTNNDDPEWVGLMILEALVLEAMEMKPLVQIEASMEVRNEPDDAFEVGFNDGFEAGFEVGYKAAAETMMKALDPKRCTYS</sequence>
<gene>
    <name evidence="2" type="ORF">Pyn_01212</name>
</gene>
<evidence type="ECO:0000256" key="1">
    <source>
        <dbReference type="SAM" id="MobiDB-lite"/>
    </source>
</evidence>
<comment type="caution">
    <text evidence="2">The sequence shown here is derived from an EMBL/GenBank/DDBJ whole genome shotgun (WGS) entry which is preliminary data.</text>
</comment>
<evidence type="ECO:0000313" key="3">
    <source>
        <dbReference type="Proteomes" id="UP000250321"/>
    </source>
</evidence>
<reference evidence="2 3" key="1">
    <citation type="submission" date="2018-02" db="EMBL/GenBank/DDBJ databases">
        <title>Draft genome of wild Prunus yedoensis var. nudiflora.</title>
        <authorList>
            <person name="Baek S."/>
            <person name="Kim J.-H."/>
            <person name="Choi K."/>
            <person name="Kim G.-B."/>
            <person name="Cho A."/>
            <person name="Jang H."/>
            <person name="Shin C.-H."/>
            <person name="Yu H.-J."/>
            <person name="Mun J.-H."/>
        </authorList>
    </citation>
    <scope>NUCLEOTIDE SEQUENCE [LARGE SCALE GENOMIC DNA]</scope>
    <source>
        <strain evidence="3">cv. Jeju island</strain>
        <tissue evidence="2">Leaf</tissue>
    </source>
</reference>
<dbReference type="EMBL" id="PJQY01000034">
    <property type="protein sequence ID" value="PQQ20572.1"/>
    <property type="molecule type" value="Genomic_DNA"/>
</dbReference>
<proteinExistence type="predicted"/>
<accession>A0A314ZGA3</accession>
<feature type="region of interest" description="Disordered" evidence="1">
    <location>
        <begin position="14"/>
        <end position="48"/>
    </location>
</feature>
<evidence type="ECO:0000313" key="2">
    <source>
        <dbReference type="EMBL" id="PQQ20572.1"/>
    </source>
</evidence>
<dbReference type="Proteomes" id="UP000250321">
    <property type="component" value="Unassembled WGS sequence"/>
</dbReference>
<organism evidence="2 3">
    <name type="scientific">Prunus yedoensis var. nudiflora</name>
    <dbReference type="NCBI Taxonomy" id="2094558"/>
    <lineage>
        <taxon>Eukaryota</taxon>
        <taxon>Viridiplantae</taxon>
        <taxon>Streptophyta</taxon>
        <taxon>Embryophyta</taxon>
        <taxon>Tracheophyta</taxon>
        <taxon>Spermatophyta</taxon>
        <taxon>Magnoliopsida</taxon>
        <taxon>eudicotyledons</taxon>
        <taxon>Gunneridae</taxon>
        <taxon>Pentapetalae</taxon>
        <taxon>rosids</taxon>
        <taxon>fabids</taxon>
        <taxon>Rosales</taxon>
        <taxon>Rosaceae</taxon>
        <taxon>Amygdaloideae</taxon>
        <taxon>Amygdaleae</taxon>
        <taxon>Prunus</taxon>
    </lineage>
</organism>
<feature type="compositionally biased region" description="Basic and acidic residues" evidence="1">
    <location>
        <begin position="36"/>
        <end position="45"/>
    </location>
</feature>
<keyword evidence="3" id="KW-1185">Reference proteome</keyword>
<name>A0A314ZGA3_PRUYE</name>